<dbReference type="PROSITE" id="PS51094">
    <property type="entry name" value="PTS_EIIA_TYPE_2"/>
    <property type="match status" value="1"/>
</dbReference>
<keyword evidence="3" id="KW-0963">Cytoplasm</keyword>
<dbReference type="STRING" id="48003.BLA55_03355"/>
<dbReference type="GO" id="GO:0005737">
    <property type="term" value="C:cytoplasm"/>
    <property type="evidence" value="ECO:0007669"/>
    <property type="project" value="UniProtKB-SubCell"/>
</dbReference>
<sequence length="148" mass="17044">MSNLFNPKMTKYVNDKLDWVEVINKGVEILVENGYAKQTLADAILESTKQFGAYYVLERGLALLHAAPGDYALKNGTSVMILDDFVRFNNQEDKEARIIVTLSAVDSSSHLNILQEFSHYFMNDEFKKEILQVKNIEEFWNLIDKYKA</sequence>
<dbReference type="InterPro" id="IPR002178">
    <property type="entry name" value="PTS_EIIA_type-2_dom"/>
</dbReference>
<protein>
    <recommendedName>
        <fullName evidence="9">Ascorbate-specific PTS system EIIA component</fullName>
    </recommendedName>
    <alternativeName>
        <fullName evidence="10">Ascorbate-specific phosphotransferase enzyme IIA component</fullName>
    </alternativeName>
</protein>
<dbReference type="PANTHER" id="PTHR36203">
    <property type="entry name" value="ASCORBATE-SPECIFIC PTS SYSTEM EIIA COMPONENT"/>
    <property type="match status" value="1"/>
</dbReference>
<dbReference type="GO" id="GO:0009401">
    <property type="term" value="P:phosphoenolpyruvate-dependent sugar phosphotransferase system"/>
    <property type="evidence" value="ECO:0007669"/>
    <property type="project" value="UniProtKB-KW"/>
</dbReference>
<keyword evidence="13" id="KW-1185">Reference proteome</keyword>
<reference evidence="13" key="1">
    <citation type="submission" date="2016-10" db="EMBL/GenBank/DDBJ databases">
        <authorList>
            <person name="Beylefeld A."/>
            <person name="Abolnik C."/>
        </authorList>
    </citation>
    <scope>NUCLEOTIDE SEQUENCE [LARGE SCALE GENOMIC DNA]</scope>
    <source>
        <strain evidence="13">B359_6</strain>
    </source>
</reference>
<evidence type="ECO:0000256" key="7">
    <source>
        <dbReference type="ARBA" id="ARBA00022777"/>
    </source>
</evidence>
<dbReference type="KEGG" id="mpul:BLA55_03355"/>
<dbReference type="PANTHER" id="PTHR36203:SF1">
    <property type="entry name" value="ASCORBATE-SPECIFIC PTS SYSTEM EIIA COMPONENT"/>
    <property type="match status" value="1"/>
</dbReference>
<dbReference type="Pfam" id="PF00359">
    <property type="entry name" value="PTS_EIIA_2"/>
    <property type="match status" value="1"/>
</dbReference>
<comment type="function">
    <text evidence="8">The phosphoenolpyruvate-dependent sugar phosphotransferase system (sugar PTS), a major carbohydrate active transport system, catalyzes the phosphorylation of incoming sugar substrates concomitantly with their translocation across the cell membrane. The enzyme II UlaABC PTS system is involved in ascorbate transport.</text>
</comment>
<dbReference type="InterPro" id="IPR051351">
    <property type="entry name" value="Ascorbate-PTS_EIIA_comp"/>
</dbReference>
<evidence type="ECO:0000256" key="3">
    <source>
        <dbReference type="ARBA" id="ARBA00022490"/>
    </source>
</evidence>
<dbReference type="GO" id="GO:0016301">
    <property type="term" value="F:kinase activity"/>
    <property type="evidence" value="ECO:0007669"/>
    <property type="project" value="UniProtKB-KW"/>
</dbReference>
<evidence type="ECO:0000313" key="12">
    <source>
        <dbReference type="EMBL" id="APJ38671.1"/>
    </source>
</evidence>
<dbReference type="RefSeq" id="WP_073372676.1">
    <property type="nucleotide sequence ID" value="NZ_CP017813.1"/>
</dbReference>
<evidence type="ECO:0000256" key="9">
    <source>
        <dbReference type="ARBA" id="ARBA00041175"/>
    </source>
</evidence>
<dbReference type="SUPFAM" id="SSF55804">
    <property type="entry name" value="Phoshotransferase/anion transport protein"/>
    <property type="match status" value="1"/>
</dbReference>
<evidence type="ECO:0000256" key="4">
    <source>
        <dbReference type="ARBA" id="ARBA00022553"/>
    </source>
</evidence>
<keyword evidence="7" id="KW-0418">Kinase</keyword>
<evidence type="ECO:0000256" key="8">
    <source>
        <dbReference type="ARBA" id="ARBA00037387"/>
    </source>
</evidence>
<feature type="domain" description="PTS EIIA type-2" evidence="11">
    <location>
        <begin position="3"/>
        <end position="146"/>
    </location>
</feature>
<evidence type="ECO:0000256" key="2">
    <source>
        <dbReference type="ARBA" id="ARBA00022448"/>
    </source>
</evidence>
<accession>A0A1L4FSR9</accession>
<organism evidence="12 13">
    <name type="scientific">Mycoplasmopsis pullorum</name>
    <dbReference type="NCBI Taxonomy" id="48003"/>
    <lineage>
        <taxon>Bacteria</taxon>
        <taxon>Bacillati</taxon>
        <taxon>Mycoplasmatota</taxon>
        <taxon>Mycoplasmoidales</taxon>
        <taxon>Metamycoplasmataceae</taxon>
        <taxon>Mycoplasmopsis</taxon>
    </lineage>
</organism>
<proteinExistence type="predicted"/>
<dbReference type="InterPro" id="IPR016152">
    <property type="entry name" value="PTrfase/Anion_transptr"/>
</dbReference>
<keyword evidence="6" id="KW-0598">Phosphotransferase system</keyword>
<gene>
    <name evidence="12" type="ORF">BLA55_03355</name>
</gene>
<dbReference type="GeneID" id="57134493"/>
<evidence type="ECO:0000313" key="13">
    <source>
        <dbReference type="Proteomes" id="UP000184322"/>
    </source>
</evidence>
<keyword evidence="4" id="KW-0597">Phosphoprotein</keyword>
<dbReference type="OrthoDB" id="369398at2"/>
<dbReference type="EMBL" id="CP017813">
    <property type="protein sequence ID" value="APJ38671.1"/>
    <property type="molecule type" value="Genomic_DNA"/>
</dbReference>
<name>A0A1L4FSR9_9BACT</name>
<evidence type="ECO:0000256" key="1">
    <source>
        <dbReference type="ARBA" id="ARBA00004496"/>
    </source>
</evidence>
<evidence type="ECO:0000256" key="10">
    <source>
        <dbReference type="ARBA" id="ARBA00042072"/>
    </source>
</evidence>
<evidence type="ECO:0000256" key="6">
    <source>
        <dbReference type="ARBA" id="ARBA00022683"/>
    </source>
</evidence>
<keyword evidence="12" id="KW-0762">Sugar transport</keyword>
<keyword evidence="5" id="KW-0808">Transferase</keyword>
<evidence type="ECO:0000259" key="11">
    <source>
        <dbReference type="PROSITE" id="PS51094"/>
    </source>
</evidence>
<dbReference type="Proteomes" id="UP000184322">
    <property type="component" value="Chromosome"/>
</dbReference>
<comment type="subcellular location">
    <subcellularLocation>
        <location evidence="1">Cytoplasm</location>
    </subcellularLocation>
</comment>
<dbReference type="AlphaFoldDB" id="A0A1L4FSR9"/>
<keyword evidence="2" id="KW-0813">Transport</keyword>
<evidence type="ECO:0000256" key="5">
    <source>
        <dbReference type="ARBA" id="ARBA00022679"/>
    </source>
</evidence>
<dbReference type="Gene3D" id="3.40.930.10">
    <property type="entry name" value="Mannitol-specific EII, Chain A"/>
    <property type="match status" value="1"/>
</dbReference>